<dbReference type="eggNOG" id="COG1804">
    <property type="taxonomic scope" value="Bacteria"/>
</dbReference>
<sequence length="381" mass="41675">MIETNRNKSVSEGPLHGIKVIDFTIVMAGPMCTRALADAGADVIKIESPAGDIVRHRAPIRACGSTYFAAMNCGKRSIILDLTTEEGKSTARELIATADILVENFRPGVMQRLGLDYEQLRELNPRLIYCSISGFGQSGPLSQAAAYAPVIHASSGYDLAYMGYQSDSEKPPNNGIFLADVLGSAHGFAAVLLALFDRERTGLGQSIDLSLLDCVLGSLIYEVQSAQFPSDKPRQVYQPVRSSDGFVMVAAVTPKNMATLFDIVGYPEGKTDPRFSTVAAKEENWAALLQIIERWTILRPAAECESTFMAAGVPCSRYRTVAEAIKDPHIQERKVLEQIGENDPFFVVNQSYKLSRSKMIARSRVPALGEHTDEILKEISH</sequence>
<dbReference type="InterPro" id="IPR023606">
    <property type="entry name" value="CoA-Trfase_III_dom_1_sf"/>
</dbReference>
<dbReference type="Proteomes" id="UP000018733">
    <property type="component" value="Unassembled WGS sequence"/>
</dbReference>
<gene>
    <name evidence="2" type="ORF">W822_00635</name>
</gene>
<dbReference type="Gene3D" id="3.30.1540.10">
    <property type="entry name" value="formyl-coa transferase, domain 3"/>
    <property type="match status" value="1"/>
</dbReference>
<dbReference type="SUPFAM" id="SSF89796">
    <property type="entry name" value="CoA-transferase family III (CaiB/BaiF)"/>
    <property type="match status" value="1"/>
</dbReference>
<dbReference type="PANTHER" id="PTHR48207">
    <property type="entry name" value="SUCCINATE--HYDROXYMETHYLGLUTARATE COA-TRANSFERASE"/>
    <property type="match status" value="1"/>
</dbReference>
<dbReference type="AlphaFoldDB" id="V8QWN0"/>
<comment type="caution">
    <text evidence="2">The sequence shown here is derived from an EMBL/GenBank/DDBJ whole genome shotgun (WGS) entry which is preliminary data.</text>
</comment>
<dbReference type="Pfam" id="PF02515">
    <property type="entry name" value="CoA_transf_3"/>
    <property type="match status" value="1"/>
</dbReference>
<dbReference type="Gene3D" id="3.40.50.10540">
    <property type="entry name" value="Crotonobetainyl-coa:carnitine coa-transferase, domain 1"/>
    <property type="match status" value="1"/>
</dbReference>
<name>V8QWN0_9BURK</name>
<dbReference type="InterPro" id="IPR050483">
    <property type="entry name" value="CoA-transferase_III_domain"/>
</dbReference>
<evidence type="ECO:0000313" key="3">
    <source>
        <dbReference type="Proteomes" id="UP000018733"/>
    </source>
</evidence>
<dbReference type="EMBL" id="AYXT01000001">
    <property type="protein sequence ID" value="ETF03763.1"/>
    <property type="molecule type" value="Genomic_DNA"/>
</dbReference>
<dbReference type="HOGENOM" id="CLU_033975_2_1_4"/>
<dbReference type="InterPro" id="IPR003673">
    <property type="entry name" value="CoA-Trfase_fam_III"/>
</dbReference>
<dbReference type="STRING" id="1424334.W822_00635"/>
<dbReference type="InterPro" id="IPR044855">
    <property type="entry name" value="CoA-Trfase_III_dom3_sf"/>
</dbReference>
<proteinExistence type="predicted"/>
<evidence type="ECO:0000313" key="2">
    <source>
        <dbReference type="EMBL" id="ETF03763.1"/>
    </source>
</evidence>
<accession>V8QWN0</accession>
<dbReference type="OrthoDB" id="5294844at2"/>
<organism evidence="2 3">
    <name type="scientific">Advenella kashmirensis W13003</name>
    <dbReference type="NCBI Taxonomy" id="1424334"/>
    <lineage>
        <taxon>Bacteria</taxon>
        <taxon>Pseudomonadati</taxon>
        <taxon>Pseudomonadota</taxon>
        <taxon>Betaproteobacteria</taxon>
        <taxon>Burkholderiales</taxon>
        <taxon>Alcaligenaceae</taxon>
    </lineage>
</organism>
<keyword evidence="1" id="KW-0808">Transferase</keyword>
<dbReference type="PANTHER" id="PTHR48207:SF3">
    <property type="entry name" value="SUCCINATE--HYDROXYMETHYLGLUTARATE COA-TRANSFERASE"/>
    <property type="match status" value="1"/>
</dbReference>
<reference evidence="2 3" key="1">
    <citation type="journal article" date="2014" name="Genome Announc.">
        <title>Draft Genome Sequence of Advenella kashmirensis Strain W13003, a Polycyclic Aromatic Hydrocarbon-Degrading Bacterium.</title>
        <authorList>
            <person name="Wang X."/>
            <person name="Jin D."/>
            <person name="Zhou L."/>
            <person name="Wu L."/>
            <person name="An W."/>
            <person name="Zhao L."/>
        </authorList>
    </citation>
    <scope>NUCLEOTIDE SEQUENCE [LARGE SCALE GENOMIC DNA]</scope>
    <source>
        <strain evidence="2 3">W13003</strain>
    </source>
</reference>
<keyword evidence="3" id="KW-1185">Reference proteome</keyword>
<evidence type="ECO:0000256" key="1">
    <source>
        <dbReference type="ARBA" id="ARBA00022679"/>
    </source>
</evidence>
<dbReference type="GO" id="GO:0008410">
    <property type="term" value="F:CoA-transferase activity"/>
    <property type="evidence" value="ECO:0007669"/>
    <property type="project" value="TreeGrafter"/>
</dbReference>
<dbReference type="PATRIC" id="fig|1424334.3.peg.132"/>
<protein>
    <submittedName>
        <fullName evidence="2">Carnitine dehydratase</fullName>
    </submittedName>
</protein>
<dbReference type="RefSeq" id="WP_024003198.1">
    <property type="nucleotide sequence ID" value="NZ_KI650979.1"/>
</dbReference>